<evidence type="ECO:0000256" key="1">
    <source>
        <dbReference type="SAM" id="MobiDB-lite"/>
    </source>
</evidence>
<evidence type="ECO:0000313" key="2">
    <source>
        <dbReference type="EMBL" id="CAI3971354.1"/>
    </source>
</evidence>
<accession>A0A9N6ZF59</accession>
<gene>
    <name evidence="2" type="ORF">VAC51_00026</name>
</gene>
<protein>
    <submittedName>
        <fullName evidence="2">Uncharacterized protein</fullName>
    </submittedName>
</protein>
<reference evidence="2" key="1">
    <citation type="submission" date="2022-10" db="EMBL/GenBank/DDBJ databases">
        <authorList>
            <person name="Meaden S."/>
        </authorList>
    </citation>
    <scope>NUCLEOTIDE SEQUENCE</scope>
</reference>
<sequence length="126" mass="14032">MGIFKTAANRLSTFFAGAPKAEVDAANEALRKVAAEQGKRADTIIIDDVEPTAPAFKANRKQRRDYSHSFRQRTRNSAFGNRSKVLTPKQQHENAKNKWTQTYSNELLGKLLGRLPAFQVEGEVAA</sequence>
<name>A0A9N6ZF59_9CAUD</name>
<proteinExistence type="predicted"/>
<organism evidence="2">
    <name type="scientific">Variovorax phage VAC_51</name>
    <dbReference type="NCBI Taxonomy" id="2985242"/>
    <lineage>
        <taxon>Viruses</taxon>
        <taxon>Duplodnaviria</taxon>
        <taxon>Heunggongvirae</taxon>
        <taxon>Uroviricota</taxon>
        <taxon>Caudoviricetes</taxon>
        <taxon>Autographivirales</taxon>
        <taxon>Autoscriptoviridae</taxon>
        <taxon>Trelivelvirus</taxon>
        <taxon>Trelivelvirus VAC51</taxon>
    </lineage>
</organism>
<feature type="region of interest" description="Disordered" evidence="1">
    <location>
        <begin position="59"/>
        <end position="98"/>
    </location>
</feature>
<dbReference type="EMBL" id="OX359471">
    <property type="protein sequence ID" value="CAI3971354.1"/>
    <property type="molecule type" value="Genomic_DNA"/>
</dbReference>